<dbReference type="SUPFAM" id="SSF56954">
    <property type="entry name" value="Outer membrane efflux proteins (OEP)"/>
    <property type="match status" value="1"/>
</dbReference>
<keyword evidence="2" id="KW-0813">Transport</keyword>
<dbReference type="Gene3D" id="1.20.1600.10">
    <property type="entry name" value="Outer membrane efflux proteins (OEP)"/>
    <property type="match status" value="1"/>
</dbReference>
<organism evidence="7">
    <name type="scientific">marine metagenome</name>
    <dbReference type="NCBI Taxonomy" id="408172"/>
    <lineage>
        <taxon>unclassified sequences</taxon>
        <taxon>metagenomes</taxon>
        <taxon>ecological metagenomes</taxon>
    </lineage>
</organism>
<gene>
    <name evidence="7" type="ORF">METZ01_LOCUS312413</name>
</gene>
<dbReference type="PANTHER" id="PTHR30026:SF20">
    <property type="entry name" value="OUTER MEMBRANE PROTEIN TOLC"/>
    <property type="match status" value="1"/>
</dbReference>
<keyword evidence="4" id="KW-0812">Transmembrane</keyword>
<dbReference type="AlphaFoldDB" id="A0A382NEE1"/>
<evidence type="ECO:0008006" key="8">
    <source>
        <dbReference type="Google" id="ProtNLM"/>
    </source>
</evidence>
<dbReference type="GO" id="GO:1990281">
    <property type="term" value="C:efflux pump complex"/>
    <property type="evidence" value="ECO:0007669"/>
    <property type="project" value="TreeGrafter"/>
</dbReference>
<comment type="subcellular location">
    <subcellularLocation>
        <location evidence="1">Cell outer membrane</location>
    </subcellularLocation>
</comment>
<sequence>MKYTFVSENTRKEYEMFHKMKISKTAFNYLACVFTAGLLLTGSARAQQGGSEHEQPAQGRLNLEQCVRIALLRNSQILISQGNVQVSEAQAYGAMSNVLPRVNASLMNSSRSYLAPRDVFLQDGTFFGTQPSSSTNNVNLGFSLNQTLYNGGQSWNNIRQARQNLKNSEMGVENTKNQVIANVRDQYFNLLRTTRLKEVTGEQLKLNEEQLRRSQTMYEIGSVAKVDVLQARATIGNTRISLYNQETQVRQAKANLNTALGRYVNTPIEIVDIINKDE</sequence>
<dbReference type="InterPro" id="IPR003423">
    <property type="entry name" value="OMP_efflux"/>
</dbReference>
<feature type="non-terminal residue" evidence="7">
    <location>
        <position position="278"/>
    </location>
</feature>
<dbReference type="InterPro" id="IPR051906">
    <property type="entry name" value="TolC-like"/>
</dbReference>
<dbReference type="EMBL" id="UINC01099920">
    <property type="protein sequence ID" value="SVC59559.1"/>
    <property type="molecule type" value="Genomic_DNA"/>
</dbReference>
<evidence type="ECO:0000256" key="3">
    <source>
        <dbReference type="ARBA" id="ARBA00022452"/>
    </source>
</evidence>
<evidence type="ECO:0000313" key="7">
    <source>
        <dbReference type="EMBL" id="SVC59559.1"/>
    </source>
</evidence>
<keyword evidence="6" id="KW-0998">Cell outer membrane</keyword>
<dbReference type="Pfam" id="PF02321">
    <property type="entry name" value="OEP"/>
    <property type="match status" value="1"/>
</dbReference>
<proteinExistence type="predicted"/>
<dbReference type="GO" id="GO:0015562">
    <property type="term" value="F:efflux transmembrane transporter activity"/>
    <property type="evidence" value="ECO:0007669"/>
    <property type="project" value="InterPro"/>
</dbReference>
<evidence type="ECO:0000256" key="6">
    <source>
        <dbReference type="ARBA" id="ARBA00023237"/>
    </source>
</evidence>
<reference evidence="7" key="1">
    <citation type="submission" date="2018-05" db="EMBL/GenBank/DDBJ databases">
        <authorList>
            <person name="Lanie J.A."/>
            <person name="Ng W.-L."/>
            <person name="Kazmierczak K.M."/>
            <person name="Andrzejewski T.M."/>
            <person name="Davidsen T.M."/>
            <person name="Wayne K.J."/>
            <person name="Tettelin H."/>
            <person name="Glass J.I."/>
            <person name="Rusch D."/>
            <person name="Podicherti R."/>
            <person name="Tsui H.-C.T."/>
            <person name="Winkler M.E."/>
        </authorList>
    </citation>
    <scope>NUCLEOTIDE SEQUENCE</scope>
</reference>
<evidence type="ECO:0000256" key="4">
    <source>
        <dbReference type="ARBA" id="ARBA00022692"/>
    </source>
</evidence>
<keyword evidence="5" id="KW-0472">Membrane</keyword>
<dbReference type="PANTHER" id="PTHR30026">
    <property type="entry name" value="OUTER MEMBRANE PROTEIN TOLC"/>
    <property type="match status" value="1"/>
</dbReference>
<dbReference type="GO" id="GO:0015288">
    <property type="term" value="F:porin activity"/>
    <property type="evidence" value="ECO:0007669"/>
    <property type="project" value="TreeGrafter"/>
</dbReference>
<accession>A0A382NEE1</accession>
<evidence type="ECO:0000256" key="5">
    <source>
        <dbReference type="ARBA" id="ARBA00023136"/>
    </source>
</evidence>
<keyword evidence="3" id="KW-1134">Transmembrane beta strand</keyword>
<evidence type="ECO:0000256" key="1">
    <source>
        <dbReference type="ARBA" id="ARBA00004442"/>
    </source>
</evidence>
<protein>
    <recommendedName>
        <fullName evidence="8">TolC family protein</fullName>
    </recommendedName>
</protein>
<name>A0A382NEE1_9ZZZZ</name>
<evidence type="ECO:0000256" key="2">
    <source>
        <dbReference type="ARBA" id="ARBA00022448"/>
    </source>
</evidence>
<dbReference type="GO" id="GO:0009279">
    <property type="term" value="C:cell outer membrane"/>
    <property type="evidence" value="ECO:0007669"/>
    <property type="project" value="UniProtKB-SubCell"/>
</dbReference>